<dbReference type="Proteomes" id="UP000237000">
    <property type="component" value="Unassembled WGS sequence"/>
</dbReference>
<proteinExistence type="predicted"/>
<gene>
    <name evidence="2" type="ORF">TorRG33x02_316530</name>
</gene>
<dbReference type="InParanoid" id="A0A2P5BLN0"/>
<keyword evidence="3" id="KW-1185">Reference proteome</keyword>
<comment type="caution">
    <text evidence="2">The sequence shown here is derived from an EMBL/GenBank/DDBJ whole genome shotgun (WGS) entry which is preliminary data.</text>
</comment>
<reference evidence="3" key="1">
    <citation type="submission" date="2016-06" db="EMBL/GenBank/DDBJ databases">
        <title>Parallel loss of symbiosis genes in relatives of nitrogen-fixing non-legume Parasponia.</title>
        <authorList>
            <person name="Van Velzen R."/>
            <person name="Holmer R."/>
            <person name="Bu F."/>
            <person name="Rutten L."/>
            <person name="Van Zeijl A."/>
            <person name="Liu W."/>
            <person name="Santuari L."/>
            <person name="Cao Q."/>
            <person name="Sharma T."/>
            <person name="Shen D."/>
            <person name="Roswanjaya Y."/>
            <person name="Wardhani T."/>
            <person name="Kalhor M.S."/>
            <person name="Jansen J."/>
            <person name="Van den Hoogen J."/>
            <person name="Gungor B."/>
            <person name="Hartog M."/>
            <person name="Hontelez J."/>
            <person name="Verver J."/>
            <person name="Yang W.-C."/>
            <person name="Schijlen E."/>
            <person name="Repin R."/>
            <person name="Schilthuizen M."/>
            <person name="Schranz E."/>
            <person name="Heidstra R."/>
            <person name="Miyata K."/>
            <person name="Fedorova E."/>
            <person name="Kohlen W."/>
            <person name="Bisseling T."/>
            <person name="Smit S."/>
            <person name="Geurts R."/>
        </authorList>
    </citation>
    <scope>NUCLEOTIDE SEQUENCE [LARGE SCALE GENOMIC DNA]</scope>
    <source>
        <strain evidence="3">cv. RG33-2</strain>
    </source>
</reference>
<name>A0A2P5BLN0_TREOI</name>
<protein>
    <submittedName>
        <fullName evidence="2">Uncharacterized protein</fullName>
    </submittedName>
</protein>
<feature type="compositionally biased region" description="Polar residues" evidence="1">
    <location>
        <begin position="7"/>
        <end position="24"/>
    </location>
</feature>
<evidence type="ECO:0000256" key="1">
    <source>
        <dbReference type="SAM" id="MobiDB-lite"/>
    </source>
</evidence>
<organism evidence="2 3">
    <name type="scientific">Trema orientale</name>
    <name type="common">Charcoal tree</name>
    <name type="synonym">Celtis orientalis</name>
    <dbReference type="NCBI Taxonomy" id="63057"/>
    <lineage>
        <taxon>Eukaryota</taxon>
        <taxon>Viridiplantae</taxon>
        <taxon>Streptophyta</taxon>
        <taxon>Embryophyta</taxon>
        <taxon>Tracheophyta</taxon>
        <taxon>Spermatophyta</taxon>
        <taxon>Magnoliopsida</taxon>
        <taxon>eudicotyledons</taxon>
        <taxon>Gunneridae</taxon>
        <taxon>Pentapetalae</taxon>
        <taxon>rosids</taxon>
        <taxon>fabids</taxon>
        <taxon>Rosales</taxon>
        <taxon>Cannabaceae</taxon>
        <taxon>Trema</taxon>
    </lineage>
</organism>
<sequence length="86" mass="10097">MLRGDLFSSQKENVSRNGNPQQHNCLFKRTKRTRKLKSQAINFRSIKTKYLATMHLRLLMVAIQSEHIANSGYQICHRNLHESLCR</sequence>
<dbReference type="AlphaFoldDB" id="A0A2P5BLN0"/>
<accession>A0A2P5BLN0</accession>
<evidence type="ECO:0000313" key="3">
    <source>
        <dbReference type="Proteomes" id="UP000237000"/>
    </source>
</evidence>
<evidence type="ECO:0000313" key="2">
    <source>
        <dbReference type="EMBL" id="PON49719.1"/>
    </source>
</evidence>
<dbReference type="EMBL" id="JXTC01000496">
    <property type="protein sequence ID" value="PON49719.1"/>
    <property type="molecule type" value="Genomic_DNA"/>
</dbReference>
<feature type="region of interest" description="Disordered" evidence="1">
    <location>
        <begin position="1"/>
        <end position="29"/>
    </location>
</feature>